<protein>
    <submittedName>
        <fullName evidence="3">MerR type regulator</fullName>
    </submittedName>
</protein>
<dbReference type="Proteomes" id="UP000215137">
    <property type="component" value="Plasmid pBkBDGP4A"/>
</dbReference>
<geneLocation type="plasmid" evidence="4">
    <name>pbkbdgp4a</name>
</geneLocation>
<feature type="coiled-coil region" evidence="1">
    <location>
        <begin position="29"/>
        <end position="63"/>
    </location>
</feature>
<keyword evidence="2" id="KW-1133">Transmembrane helix</keyword>
<sequence>MKSDLFLKTAVLVIGIVVVVGVFVGFRVYDNQLEQIDRLKATIKQKDNQIALLETSNQGLDQEHQENEFEQITDAVNTFIYSIYDVREDNREQRQKDAELVVTKDMLERFFPKTEEENTLSMEYRIKDINIYPSVEKESALVVFEGSTVNLNNGQREDNRITVEAFLQNEGEKWIVNDFKQIHAEAL</sequence>
<dbReference type="KEGG" id="bko:CKF48_22970"/>
<evidence type="ECO:0000313" key="4">
    <source>
        <dbReference type="Proteomes" id="UP000215137"/>
    </source>
</evidence>
<dbReference type="RefSeq" id="WP_095373715.1">
    <property type="nucleotide sequence ID" value="NZ_CP022984.1"/>
</dbReference>
<dbReference type="AlphaFoldDB" id="A0A248TPK4"/>
<dbReference type="EMBL" id="CP022984">
    <property type="protein sequence ID" value="ASV70153.1"/>
    <property type="molecule type" value="Genomic_DNA"/>
</dbReference>
<proteinExistence type="predicted"/>
<accession>A0A248TPK4</accession>
<evidence type="ECO:0000313" key="3">
    <source>
        <dbReference type="EMBL" id="ASV70153.1"/>
    </source>
</evidence>
<keyword evidence="1" id="KW-0175">Coiled coil</keyword>
<name>A0A248TPK4_9BACI</name>
<evidence type="ECO:0000256" key="2">
    <source>
        <dbReference type="SAM" id="Phobius"/>
    </source>
</evidence>
<reference evidence="3 4" key="1">
    <citation type="submission" date="2017-08" db="EMBL/GenBank/DDBJ databases">
        <title>Complete Genome Sequence of Bacillus kochii Oregon-R-modENCODE STRAIN BDGP4, isolated from Drosophila melanogaster gut.</title>
        <authorList>
            <person name="Wan K.H."/>
            <person name="Yu C."/>
            <person name="Park S."/>
            <person name="Hammonds A.S."/>
            <person name="Booth B.W."/>
            <person name="Celniker S.E."/>
        </authorList>
    </citation>
    <scope>NUCLEOTIDE SEQUENCE [LARGE SCALE GENOMIC DNA]</scope>
    <source>
        <strain evidence="3 4">BDGP4</strain>
        <plasmid evidence="4">pbkbdgp4a</plasmid>
    </source>
</reference>
<keyword evidence="4" id="KW-1185">Reference proteome</keyword>
<dbReference type="OrthoDB" id="9857667at2"/>
<organism evidence="3 4">
    <name type="scientific">Cytobacillus kochii</name>
    <dbReference type="NCBI Taxonomy" id="859143"/>
    <lineage>
        <taxon>Bacteria</taxon>
        <taxon>Bacillati</taxon>
        <taxon>Bacillota</taxon>
        <taxon>Bacilli</taxon>
        <taxon>Bacillales</taxon>
        <taxon>Bacillaceae</taxon>
        <taxon>Cytobacillus</taxon>
    </lineage>
</organism>
<keyword evidence="3" id="KW-0614">Plasmid</keyword>
<evidence type="ECO:0000256" key="1">
    <source>
        <dbReference type="SAM" id="Coils"/>
    </source>
</evidence>
<keyword evidence="2" id="KW-0812">Transmembrane</keyword>
<gene>
    <name evidence="3" type="ORF">CKF48_22970</name>
</gene>
<feature type="transmembrane region" description="Helical" evidence="2">
    <location>
        <begin position="6"/>
        <end position="29"/>
    </location>
</feature>
<keyword evidence="2" id="KW-0472">Membrane</keyword>